<organism evidence="2 3">
    <name type="scientific">Hominenteromicrobium mulieris</name>
    <dbReference type="NCBI Taxonomy" id="2885357"/>
    <lineage>
        <taxon>Bacteria</taxon>
        <taxon>Bacillati</taxon>
        <taxon>Bacillota</taxon>
        <taxon>Clostridia</taxon>
        <taxon>Eubacteriales</taxon>
        <taxon>Oscillospiraceae</taxon>
        <taxon>Hominenteromicrobium</taxon>
    </lineage>
</organism>
<keyword evidence="1" id="KW-0812">Transmembrane</keyword>
<dbReference type="Proteomes" id="UP001199424">
    <property type="component" value="Unassembled WGS sequence"/>
</dbReference>
<feature type="transmembrane region" description="Helical" evidence="1">
    <location>
        <begin position="59"/>
        <end position="82"/>
    </location>
</feature>
<dbReference type="EMBL" id="JAJEQC010000018">
    <property type="protein sequence ID" value="MCC2137865.1"/>
    <property type="molecule type" value="Genomic_DNA"/>
</dbReference>
<dbReference type="AlphaFoldDB" id="A0AAE3AJP8"/>
<accession>A0AAE3AJP8</accession>
<dbReference type="RefSeq" id="WP_176821081.1">
    <property type="nucleotide sequence ID" value="NZ_JAJEQC010000018.1"/>
</dbReference>
<keyword evidence="1" id="KW-1133">Transmembrane helix</keyword>
<evidence type="ECO:0000256" key="1">
    <source>
        <dbReference type="SAM" id="Phobius"/>
    </source>
</evidence>
<name>A0AAE3AJP8_9FIRM</name>
<evidence type="ECO:0000313" key="3">
    <source>
        <dbReference type="Proteomes" id="UP001199424"/>
    </source>
</evidence>
<reference evidence="2" key="1">
    <citation type="submission" date="2021-10" db="EMBL/GenBank/DDBJ databases">
        <title>Anaerobic single-cell dispensing facilitates the cultivation of human gut bacteria.</title>
        <authorList>
            <person name="Afrizal A."/>
        </authorList>
    </citation>
    <scope>NUCLEOTIDE SEQUENCE</scope>
    <source>
        <strain evidence="2">CLA-AA-H250</strain>
    </source>
</reference>
<gene>
    <name evidence="2" type="ORF">LKD31_12750</name>
</gene>
<sequence length="92" mass="9926">MEAVVFEIIMGIFFDAGMLAMVVHAAQHIGEDTGRVRFTAAVFAIGFFLGMIAKCVVGGSYIALALYALGFVLSYTAVVFTVPEKEHAYEGR</sequence>
<keyword evidence="1" id="KW-0472">Membrane</keyword>
<feature type="transmembrane region" description="Helical" evidence="1">
    <location>
        <begin position="6"/>
        <end position="24"/>
    </location>
</feature>
<protein>
    <submittedName>
        <fullName evidence="2">Uncharacterized protein</fullName>
    </submittedName>
</protein>
<evidence type="ECO:0000313" key="2">
    <source>
        <dbReference type="EMBL" id="MCC2137865.1"/>
    </source>
</evidence>
<feature type="transmembrane region" description="Helical" evidence="1">
    <location>
        <begin position="36"/>
        <end position="53"/>
    </location>
</feature>
<comment type="caution">
    <text evidence="2">The sequence shown here is derived from an EMBL/GenBank/DDBJ whole genome shotgun (WGS) entry which is preliminary data.</text>
</comment>
<keyword evidence="3" id="KW-1185">Reference proteome</keyword>
<proteinExistence type="predicted"/>